<dbReference type="AlphaFoldDB" id="A0A8E6B7K4"/>
<dbReference type="Proteomes" id="UP000676194">
    <property type="component" value="Chromosome"/>
</dbReference>
<dbReference type="RefSeq" id="WP_213497614.1">
    <property type="nucleotide sequence ID" value="NZ_CP074694.1"/>
</dbReference>
<dbReference type="EMBL" id="CP074694">
    <property type="protein sequence ID" value="QVL32724.1"/>
    <property type="molecule type" value="Genomic_DNA"/>
</dbReference>
<accession>A0A8E6B7K4</accession>
<evidence type="ECO:0000313" key="2">
    <source>
        <dbReference type="Proteomes" id="UP000676194"/>
    </source>
</evidence>
<gene>
    <name evidence="1" type="ORF">KIH39_02045</name>
</gene>
<reference evidence="1" key="1">
    <citation type="submission" date="2021-05" db="EMBL/GenBank/DDBJ databases">
        <title>Complete genome sequence of the cellulolytic planctomycete Telmatocola sphagniphila SP2T and characterization of the first cellulase from planctomycetes.</title>
        <authorList>
            <person name="Rakitin A.L."/>
            <person name="Beletsky A.V."/>
            <person name="Naumoff D.G."/>
            <person name="Kulichevskaya I.S."/>
            <person name="Mardanov A.V."/>
            <person name="Ravin N.V."/>
            <person name="Dedysh S.N."/>
        </authorList>
    </citation>
    <scope>NUCLEOTIDE SEQUENCE</scope>
    <source>
        <strain evidence="1">SP2T</strain>
    </source>
</reference>
<sequence>MFRYQCILFTTIALNICGSIYGQVSENSAKVKDPPLGKLDYSQFKPTNMATIDPHINEKLKESEKVLREAAFCAMRSARDLSEIVLSDCGCRLSASLGIDLEISYTEFHERNKLVIQDAKARKSRLDKFNSLVRETKSLDDISQIRAATADQNNLLKLISSLNKPNSSPCLNPLEMVRLDLQAIIQADLERKEMAISLLKELYPIPEVKKKTLGND</sequence>
<keyword evidence="2" id="KW-1185">Reference proteome</keyword>
<name>A0A8E6B7K4_9BACT</name>
<dbReference type="KEGG" id="tsph:KIH39_02045"/>
<evidence type="ECO:0000313" key="1">
    <source>
        <dbReference type="EMBL" id="QVL32724.1"/>
    </source>
</evidence>
<proteinExistence type="predicted"/>
<protein>
    <submittedName>
        <fullName evidence="1">Uncharacterized protein</fullName>
    </submittedName>
</protein>
<organism evidence="1 2">
    <name type="scientific">Telmatocola sphagniphila</name>
    <dbReference type="NCBI Taxonomy" id="1123043"/>
    <lineage>
        <taxon>Bacteria</taxon>
        <taxon>Pseudomonadati</taxon>
        <taxon>Planctomycetota</taxon>
        <taxon>Planctomycetia</taxon>
        <taxon>Gemmatales</taxon>
        <taxon>Gemmataceae</taxon>
    </lineage>
</organism>